<evidence type="ECO:0000313" key="1">
    <source>
        <dbReference type="EMBL" id="EJX07780.1"/>
    </source>
</evidence>
<accession>J9H2K5</accession>
<gene>
    <name evidence="1" type="ORF">EVA_04110</name>
</gene>
<protein>
    <submittedName>
        <fullName evidence="1">Uncharacterized protein</fullName>
    </submittedName>
</protein>
<organism evidence="1">
    <name type="scientific">gut metagenome</name>
    <dbReference type="NCBI Taxonomy" id="749906"/>
    <lineage>
        <taxon>unclassified sequences</taxon>
        <taxon>metagenomes</taxon>
        <taxon>organismal metagenomes</taxon>
    </lineage>
</organism>
<comment type="caution">
    <text evidence="1">The sequence shown here is derived from an EMBL/GenBank/DDBJ whole genome shotgun (WGS) entry which is preliminary data.</text>
</comment>
<name>J9H2K5_9ZZZZ</name>
<dbReference type="AlphaFoldDB" id="J9H2K5"/>
<dbReference type="EMBL" id="AMCI01000790">
    <property type="protein sequence ID" value="EJX07780.1"/>
    <property type="molecule type" value="Genomic_DNA"/>
</dbReference>
<reference evidence="1" key="1">
    <citation type="journal article" date="2012" name="PLoS ONE">
        <title>Gene sets for utilization of primary and secondary nutrition supplies in the distal gut of endangered iberian lynx.</title>
        <authorList>
            <person name="Alcaide M."/>
            <person name="Messina E."/>
            <person name="Richter M."/>
            <person name="Bargiela R."/>
            <person name="Peplies J."/>
            <person name="Huws S.A."/>
            <person name="Newbold C.J."/>
            <person name="Golyshin P.N."/>
            <person name="Simon M.A."/>
            <person name="Lopez G."/>
            <person name="Yakimov M.M."/>
            <person name="Ferrer M."/>
        </authorList>
    </citation>
    <scope>NUCLEOTIDE SEQUENCE</scope>
</reference>
<proteinExistence type="predicted"/>
<sequence>MLPHLKPNHSMSCLIASTYSLSSFWGLVSSKRRLHTPPNFCARPKSMQIALA</sequence>